<dbReference type="GO" id="GO:1901135">
    <property type="term" value="P:carbohydrate derivative metabolic process"/>
    <property type="evidence" value="ECO:0007669"/>
    <property type="project" value="InterPro"/>
</dbReference>
<evidence type="ECO:0000313" key="6">
    <source>
        <dbReference type="EMBL" id="KGP89644.1"/>
    </source>
</evidence>
<evidence type="ECO:0000256" key="1">
    <source>
        <dbReference type="ARBA" id="ARBA00023015"/>
    </source>
</evidence>
<name>A0A0A2UNX1_9BACI</name>
<dbReference type="EMBL" id="AVBG01000027">
    <property type="protein sequence ID" value="KGP89644.1"/>
    <property type="molecule type" value="Genomic_DNA"/>
</dbReference>
<keyword evidence="1" id="KW-0805">Transcription regulation</keyword>
<dbReference type="eggNOG" id="COG1737">
    <property type="taxonomic scope" value="Bacteria"/>
</dbReference>
<dbReference type="Gene3D" id="1.10.10.10">
    <property type="entry name" value="Winged helix-like DNA-binding domain superfamily/Winged helix DNA-binding domain"/>
    <property type="match status" value="1"/>
</dbReference>
<keyword evidence="7" id="KW-1185">Reference proteome</keyword>
<evidence type="ECO:0000259" key="5">
    <source>
        <dbReference type="PROSITE" id="PS51464"/>
    </source>
</evidence>
<dbReference type="InterPro" id="IPR046348">
    <property type="entry name" value="SIS_dom_sf"/>
</dbReference>
<dbReference type="InterPro" id="IPR009057">
    <property type="entry name" value="Homeodomain-like_sf"/>
</dbReference>
<dbReference type="CDD" id="cd05013">
    <property type="entry name" value="SIS_RpiR"/>
    <property type="match status" value="1"/>
</dbReference>
<gene>
    <name evidence="6" type="ORF">N780_10305</name>
</gene>
<dbReference type="SUPFAM" id="SSF46689">
    <property type="entry name" value="Homeodomain-like"/>
    <property type="match status" value="1"/>
</dbReference>
<evidence type="ECO:0000256" key="3">
    <source>
        <dbReference type="ARBA" id="ARBA00023163"/>
    </source>
</evidence>
<dbReference type="AlphaFoldDB" id="A0A0A2UNX1"/>
<dbReference type="PROSITE" id="PS51071">
    <property type="entry name" value="HTH_RPIR"/>
    <property type="match status" value="1"/>
</dbReference>
<keyword evidence="3" id="KW-0804">Transcription</keyword>
<feature type="domain" description="SIS" evidence="5">
    <location>
        <begin position="127"/>
        <end position="259"/>
    </location>
</feature>
<dbReference type="Pfam" id="PF01418">
    <property type="entry name" value="HTH_6"/>
    <property type="match status" value="1"/>
</dbReference>
<dbReference type="InterPro" id="IPR035472">
    <property type="entry name" value="RpiR-like_SIS"/>
</dbReference>
<feature type="domain" description="HTH rpiR-type" evidence="4">
    <location>
        <begin position="7"/>
        <end position="83"/>
    </location>
</feature>
<dbReference type="Proteomes" id="UP000030153">
    <property type="component" value="Unassembled WGS sequence"/>
</dbReference>
<dbReference type="GO" id="GO:0097367">
    <property type="term" value="F:carbohydrate derivative binding"/>
    <property type="evidence" value="ECO:0007669"/>
    <property type="project" value="InterPro"/>
</dbReference>
<evidence type="ECO:0000259" key="4">
    <source>
        <dbReference type="PROSITE" id="PS51071"/>
    </source>
</evidence>
<dbReference type="InterPro" id="IPR047640">
    <property type="entry name" value="RpiR-like"/>
</dbReference>
<dbReference type="InterPro" id="IPR000281">
    <property type="entry name" value="HTH_RpiR"/>
</dbReference>
<evidence type="ECO:0000256" key="2">
    <source>
        <dbReference type="ARBA" id="ARBA00023125"/>
    </source>
</evidence>
<dbReference type="PROSITE" id="PS51464">
    <property type="entry name" value="SIS"/>
    <property type="match status" value="1"/>
</dbReference>
<keyword evidence="2" id="KW-0238">DNA-binding</keyword>
<dbReference type="InterPro" id="IPR001347">
    <property type="entry name" value="SIS_dom"/>
</dbReference>
<proteinExistence type="predicted"/>
<dbReference type="Pfam" id="PF01380">
    <property type="entry name" value="SIS"/>
    <property type="match status" value="1"/>
</dbReference>
<sequence>MQETASMHVIQRTRAIYNQLSEKEKLIADYMMKDPQRILHSTINQIADDLTIADATVFRFCKRLGFKGYQAMKIALASELVNPIKDIHETITEEDSEYDITQKVFKANMNALEQSKELQDKQIMKSVVDVISNARSISFFGSGGSGIVAMDGQHKFIRTGIPSHAYSESHLQVMAASQMSSSDVAILISHSGSNKDIMDVVDVVQQRGVTTIAITNLAKSTLAKRVDYCLYTTAQETEYRSEALASRIAELTIIDALYVNYCMKNQAQSKEAIKKMREAISLKRM</sequence>
<accession>A0A0A2UNX1</accession>
<dbReference type="RefSeq" id="WP_052115172.1">
    <property type="nucleotide sequence ID" value="NZ_AVBG01000027.1"/>
</dbReference>
<protein>
    <submittedName>
        <fullName evidence="6">RpiR family transcriptional regulator</fullName>
    </submittedName>
</protein>
<evidence type="ECO:0000313" key="7">
    <source>
        <dbReference type="Proteomes" id="UP000030153"/>
    </source>
</evidence>
<dbReference type="PANTHER" id="PTHR30514">
    <property type="entry name" value="GLUCOKINASE"/>
    <property type="match status" value="1"/>
</dbReference>
<dbReference type="InterPro" id="IPR036388">
    <property type="entry name" value="WH-like_DNA-bd_sf"/>
</dbReference>
<organism evidence="6 7">
    <name type="scientific">Pontibacillus chungwhensis BH030062</name>
    <dbReference type="NCBI Taxonomy" id="1385513"/>
    <lineage>
        <taxon>Bacteria</taxon>
        <taxon>Bacillati</taxon>
        <taxon>Bacillota</taxon>
        <taxon>Bacilli</taxon>
        <taxon>Bacillales</taxon>
        <taxon>Bacillaceae</taxon>
        <taxon>Pontibacillus</taxon>
    </lineage>
</organism>
<dbReference type="PANTHER" id="PTHR30514:SF1">
    <property type="entry name" value="HTH-TYPE TRANSCRIPTIONAL REGULATOR HEXR-RELATED"/>
    <property type="match status" value="1"/>
</dbReference>
<dbReference type="GO" id="GO:0003700">
    <property type="term" value="F:DNA-binding transcription factor activity"/>
    <property type="evidence" value="ECO:0007669"/>
    <property type="project" value="InterPro"/>
</dbReference>
<reference evidence="6 7" key="1">
    <citation type="submission" date="2013-08" db="EMBL/GenBank/DDBJ databases">
        <title>Genome of Pontibacillus chungwhensis.</title>
        <authorList>
            <person name="Wang Q."/>
            <person name="Wang G."/>
        </authorList>
    </citation>
    <scope>NUCLEOTIDE SEQUENCE [LARGE SCALE GENOMIC DNA]</scope>
    <source>
        <strain evidence="6 7">BH030062</strain>
    </source>
</reference>
<comment type="caution">
    <text evidence="6">The sequence shown here is derived from an EMBL/GenBank/DDBJ whole genome shotgun (WGS) entry which is preliminary data.</text>
</comment>
<dbReference type="STRING" id="1385513.N780_10305"/>
<dbReference type="OrthoDB" id="3684496at2"/>
<dbReference type="GO" id="GO:0003677">
    <property type="term" value="F:DNA binding"/>
    <property type="evidence" value="ECO:0007669"/>
    <property type="project" value="UniProtKB-KW"/>
</dbReference>
<dbReference type="SUPFAM" id="SSF53697">
    <property type="entry name" value="SIS domain"/>
    <property type="match status" value="1"/>
</dbReference>
<dbReference type="Gene3D" id="3.40.50.10490">
    <property type="entry name" value="Glucose-6-phosphate isomerase like protein, domain 1"/>
    <property type="match status" value="1"/>
</dbReference>